<evidence type="ECO:0000313" key="2">
    <source>
        <dbReference type="Proteomes" id="UP000251341"/>
    </source>
</evidence>
<dbReference type="EMBL" id="NESP01000001">
    <property type="protein sequence ID" value="PUE59170.1"/>
    <property type="molecule type" value="Genomic_DNA"/>
</dbReference>
<gene>
    <name evidence="1" type="ORF">B9Z44_06050</name>
</gene>
<dbReference type="AlphaFoldDB" id="A0A315EMR2"/>
<accession>A0A315EMR2</accession>
<organism evidence="1 2">
    <name type="scientific">Limnohabitans curvus</name>
    <dbReference type="NCBI Taxonomy" id="323423"/>
    <lineage>
        <taxon>Bacteria</taxon>
        <taxon>Pseudomonadati</taxon>
        <taxon>Pseudomonadota</taxon>
        <taxon>Betaproteobacteria</taxon>
        <taxon>Burkholderiales</taxon>
        <taxon>Comamonadaceae</taxon>
        <taxon>Limnohabitans</taxon>
    </lineage>
</organism>
<name>A0A315EMR2_9BURK</name>
<sequence>MTDRLSIRAYARHRGVSDTAVRKAIEAGRITPNADGTINAAQADAQWSKNTDAAQQRGKHKPVSNEAIAGIRETLGESAGAFEPKGGGTTLLQAKTANEVLKAQTNRVRLARLKGELVNRDQAVAHVFKMARAERDAWLNWPARVAAQMAADLNADGHTLHVLLEKAVRNHLIELGDLAVRLD</sequence>
<keyword evidence="2" id="KW-1185">Reference proteome</keyword>
<dbReference type="Proteomes" id="UP000251341">
    <property type="component" value="Unassembled WGS sequence"/>
</dbReference>
<proteinExistence type="predicted"/>
<comment type="caution">
    <text evidence="1">The sequence shown here is derived from an EMBL/GenBank/DDBJ whole genome shotgun (WGS) entry which is preliminary data.</text>
</comment>
<reference evidence="1 2" key="1">
    <citation type="submission" date="2017-04" db="EMBL/GenBank/DDBJ databases">
        <title>Unexpected and diverse lifestyles within the genus Limnohabitans.</title>
        <authorList>
            <person name="Kasalicky V."/>
            <person name="Mehrshad M."/>
            <person name="Andrei S.-A."/>
            <person name="Salcher M."/>
            <person name="Kratochvilova H."/>
            <person name="Simek K."/>
            <person name="Ghai R."/>
        </authorList>
    </citation>
    <scope>NUCLEOTIDE SEQUENCE [LARGE SCALE GENOMIC DNA]</scope>
    <source>
        <strain evidence="1 2">MWH-C5</strain>
    </source>
</reference>
<protein>
    <submittedName>
        <fullName evidence="1">Elements of external origin</fullName>
    </submittedName>
</protein>
<evidence type="ECO:0000313" key="1">
    <source>
        <dbReference type="EMBL" id="PUE59170.1"/>
    </source>
</evidence>
<dbReference type="RefSeq" id="WP_108401946.1">
    <property type="nucleotide sequence ID" value="NZ_NESP01000001.1"/>
</dbReference>